<dbReference type="SUPFAM" id="SSF102705">
    <property type="entry name" value="NIF3 (NGG1p interacting factor 3)-like"/>
    <property type="match status" value="1"/>
</dbReference>
<gene>
    <name evidence="5" type="ORF">VLK81_08920</name>
</gene>
<evidence type="ECO:0000256" key="4">
    <source>
        <dbReference type="PIRSR" id="PIRSR602678-1"/>
    </source>
</evidence>
<feature type="binding site" evidence="4">
    <location>
        <position position="103"/>
    </location>
    <ligand>
        <name>a divalent metal cation</name>
        <dbReference type="ChEBI" id="CHEBI:60240"/>
        <label>1</label>
    </ligand>
</feature>
<evidence type="ECO:0000256" key="2">
    <source>
        <dbReference type="ARBA" id="ARBA00022112"/>
    </source>
</evidence>
<keyword evidence="3 4" id="KW-0479">Metal-binding</keyword>
<evidence type="ECO:0000313" key="5">
    <source>
        <dbReference type="EMBL" id="MEB3430105.1"/>
    </source>
</evidence>
<dbReference type="NCBIfam" id="TIGR00486">
    <property type="entry name" value="YbgI_SA1388"/>
    <property type="match status" value="1"/>
</dbReference>
<dbReference type="Proteomes" id="UP001357733">
    <property type="component" value="Unassembled WGS sequence"/>
</dbReference>
<dbReference type="RefSeq" id="WP_324620265.1">
    <property type="nucleotide sequence ID" value="NZ_JAYKOT010000003.1"/>
</dbReference>
<reference evidence="5 6" key="1">
    <citation type="submission" date="2024-01" db="EMBL/GenBank/DDBJ databases">
        <title>Complete genome sequence of Citroniella saccharovorans strain M6.X9, isolated from human fecal sample.</title>
        <authorList>
            <person name="Cheng G."/>
            <person name="Westerholm M."/>
            <person name="Schnurer A."/>
        </authorList>
    </citation>
    <scope>NUCLEOTIDE SEQUENCE [LARGE SCALE GENOMIC DNA]</scope>
    <source>
        <strain evidence="5 6">DSM 29873</strain>
    </source>
</reference>
<protein>
    <recommendedName>
        <fullName evidence="2">GTP cyclohydrolase 1 type 2 homolog</fullName>
    </recommendedName>
</protein>
<dbReference type="PANTHER" id="PTHR13799">
    <property type="entry name" value="NGG1 INTERACTING FACTOR 3"/>
    <property type="match status" value="1"/>
</dbReference>
<dbReference type="FunFam" id="3.40.1390.30:FF:000001">
    <property type="entry name" value="GTP cyclohydrolase 1 type 2"/>
    <property type="match status" value="1"/>
</dbReference>
<comment type="similarity">
    <text evidence="1">Belongs to the GTP cyclohydrolase I type 2/NIF3 family.</text>
</comment>
<comment type="caution">
    <text evidence="5">The sequence shown here is derived from an EMBL/GenBank/DDBJ whole genome shotgun (WGS) entry which is preliminary data.</text>
</comment>
<feature type="binding site" evidence="4">
    <location>
        <position position="64"/>
    </location>
    <ligand>
        <name>a divalent metal cation</name>
        <dbReference type="ChEBI" id="CHEBI:60240"/>
        <label>2</label>
    </ligand>
</feature>
<organism evidence="5 6">
    <name type="scientific">Citroniella saccharovorans</name>
    <dbReference type="NCBI Taxonomy" id="2053367"/>
    <lineage>
        <taxon>Bacteria</taxon>
        <taxon>Bacillati</taxon>
        <taxon>Bacillota</taxon>
        <taxon>Tissierellia</taxon>
        <taxon>Tissierellales</taxon>
        <taxon>Peptoniphilaceae</taxon>
        <taxon>Citroniella</taxon>
    </lineage>
</organism>
<dbReference type="GO" id="GO:0005737">
    <property type="term" value="C:cytoplasm"/>
    <property type="evidence" value="ECO:0007669"/>
    <property type="project" value="TreeGrafter"/>
</dbReference>
<dbReference type="Pfam" id="PF01784">
    <property type="entry name" value="DUF34_NIF3"/>
    <property type="match status" value="1"/>
</dbReference>
<keyword evidence="6" id="KW-1185">Reference proteome</keyword>
<evidence type="ECO:0000256" key="1">
    <source>
        <dbReference type="ARBA" id="ARBA00006964"/>
    </source>
</evidence>
<dbReference type="InterPro" id="IPR036069">
    <property type="entry name" value="DUF34/NIF3_sf"/>
</dbReference>
<proteinExistence type="inferred from homology"/>
<evidence type="ECO:0000313" key="6">
    <source>
        <dbReference type="Proteomes" id="UP001357733"/>
    </source>
</evidence>
<dbReference type="EMBL" id="JAYKOT010000003">
    <property type="protein sequence ID" value="MEB3430105.1"/>
    <property type="molecule type" value="Genomic_DNA"/>
</dbReference>
<dbReference type="InterPro" id="IPR002678">
    <property type="entry name" value="DUF34/NIF3"/>
</dbReference>
<feature type="binding site" evidence="4">
    <location>
        <position position="224"/>
    </location>
    <ligand>
        <name>a divalent metal cation</name>
        <dbReference type="ChEBI" id="CHEBI:60240"/>
        <label>1</label>
    </ligand>
</feature>
<feature type="binding site" evidence="4">
    <location>
        <position position="65"/>
    </location>
    <ligand>
        <name>a divalent metal cation</name>
        <dbReference type="ChEBI" id="CHEBI:60240"/>
        <label>1</label>
    </ligand>
</feature>
<name>A0AAW9MVP5_9FIRM</name>
<sequence>MNYKDLIKEFEKFAPLYLQEDFDNSGLQISPLEEEVTKAVVSLNLDRHSLELARSRGANMIFTHHPPFFLKHRNLNDDLFIKEFIKQAIREGIGVYSAHTNLDACKGGLSDYLGEILGFNFSNIILENDRGCGYGRYGEKEFESLPFLANYVKEKLNSNSCYFVDAGVKPNKIGYIPGSGDDFIGECIEKGIDTLISSEFGEFEIFWASESKLNLIDVGHFPSENIVVDIFKNFLENFNIEVFVNKKKDIRISI</sequence>
<dbReference type="PANTHER" id="PTHR13799:SF14">
    <property type="entry name" value="GTP CYCLOHYDROLASE 1 TYPE 2 HOMOLOG"/>
    <property type="match status" value="1"/>
</dbReference>
<feature type="binding site" evidence="4">
    <location>
        <position position="220"/>
    </location>
    <ligand>
        <name>a divalent metal cation</name>
        <dbReference type="ChEBI" id="CHEBI:60240"/>
        <label>1</label>
    </ligand>
</feature>
<dbReference type="AlphaFoldDB" id="A0AAW9MVP5"/>
<evidence type="ECO:0000256" key="3">
    <source>
        <dbReference type="ARBA" id="ARBA00022723"/>
    </source>
</evidence>
<dbReference type="GO" id="GO:0046872">
    <property type="term" value="F:metal ion binding"/>
    <property type="evidence" value="ECO:0007669"/>
    <property type="project" value="UniProtKB-KW"/>
</dbReference>
<accession>A0AAW9MVP5</accession>
<dbReference type="Gene3D" id="3.40.1390.30">
    <property type="entry name" value="NIF3 (NGG1p interacting factor 3)-like"/>
    <property type="match status" value="2"/>
</dbReference>